<accession>A0ACC0V9Z4</accession>
<proteinExistence type="predicted"/>
<reference evidence="1" key="1">
    <citation type="submission" date="2022-10" db="EMBL/GenBank/DDBJ databases">
        <title>Complete Genome of Trichothecium roseum strain YXFP-22015, a Plant Pathogen Isolated from Citrus.</title>
        <authorList>
            <person name="Wang Y."/>
            <person name="Zhu L."/>
        </authorList>
    </citation>
    <scope>NUCLEOTIDE SEQUENCE</scope>
    <source>
        <strain evidence="1">YXFP-22015</strain>
    </source>
</reference>
<gene>
    <name evidence="1" type="ORF">N3K66_001950</name>
</gene>
<dbReference type="EMBL" id="CM047941">
    <property type="protein sequence ID" value="KAI9902598.1"/>
    <property type="molecule type" value="Genomic_DNA"/>
</dbReference>
<evidence type="ECO:0000313" key="1">
    <source>
        <dbReference type="EMBL" id="KAI9902598.1"/>
    </source>
</evidence>
<sequence length="311" mass="33355">MSLLQRFIVVVPLVLSIVGFVLSSLSLFAGHKDGFMEDYAIARVNVSMIGQDLITSSSDDSDSNDDDDDGGFLDTIKDKWDDAKEGVIDKINDVIGDAAGDVADAIGISDWYSIHVMNACEGDFKNASIFNSGFNGTNCTDSSPAYRLNLTAMLDREVSVGPFDVNLADLGWESKIQEKLDKINDVLLGLFILFVLGMGFSGLALLGCVPAALFPQTRVLPTVNLAASSLAFLSLAIASIIVTVAATKGVDEINDAAEEVGVNVERGTKFMAITWVATGAMLSAAVFWAVKFVGVRREARRNMFSEKRSSI</sequence>
<name>A0ACC0V9Z4_9HYPO</name>
<keyword evidence="2" id="KW-1185">Reference proteome</keyword>
<dbReference type="Proteomes" id="UP001163324">
    <property type="component" value="Chromosome 2"/>
</dbReference>
<evidence type="ECO:0000313" key="2">
    <source>
        <dbReference type="Proteomes" id="UP001163324"/>
    </source>
</evidence>
<organism evidence="1 2">
    <name type="scientific">Trichothecium roseum</name>
    <dbReference type="NCBI Taxonomy" id="47278"/>
    <lineage>
        <taxon>Eukaryota</taxon>
        <taxon>Fungi</taxon>
        <taxon>Dikarya</taxon>
        <taxon>Ascomycota</taxon>
        <taxon>Pezizomycotina</taxon>
        <taxon>Sordariomycetes</taxon>
        <taxon>Hypocreomycetidae</taxon>
        <taxon>Hypocreales</taxon>
        <taxon>Hypocreales incertae sedis</taxon>
        <taxon>Trichothecium</taxon>
    </lineage>
</organism>
<comment type="caution">
    <text evidence="1">The sequence shown here is derived from an EMBL/GenBank/DDBJ whole genome shotgun (WGS) entry which is preliminary data.</text>
</comment>
<protein>
    <submittedName>
        <fullName evidence="1">Uncharacterized protein</fullName>
    </submittedName>
</protein>